<feature type="domain" description="Trafficking protein particle complex subunit 13 N-terminal" evidence="2">
    <location>
        <begin position="11"/>
        <end position="190"/>
    </location>
</feature>
<dbReference type="InterPro" id="IPR055429">
    <property type="entry name" value="TRAPPC13_M"/>
</dbReference>
<evidence type="ECO:0000259" key="2">
    <source>
        <dbReference type="Pfam" id="PF06159"/>
    </source>
</evidence>
<evidence type="ECO:0000313" key="4">
    <source>
        <dbReference type="EMBL" id="KAJ7349305.1"/>
    </source>
</evidence>
<sequence length="651" mass="70253">MAETIRDGPGHLLSLKVMRVSRPALASAWQPFYSSSPSFSAHSTASLLSLQGGAPLPGHPKTLRDLTYASELLTLPSSFGSIQLGETFSSCLCVNNEAQVEVEAVAMKVEMQTATSKVLLAEFGGPEATLAVGDTLENVVHHEIKELGQHVLACTVSYRLPPGSHTAPGPAEDPNDPALQTFRKFYKFAVTNPLSVKTKVHAPRSPSALLSSAEREKVFLEVHIQNLTTETMWFERMRFECADGWDVTDGNLIDVEREDSESIFSGSTALMQPQDMRQYIYTLSRTSVTLGPVVHAPGSVIALGRLDISWRSSFGEPGRLLTSMLSRRIPLVAAPVQKPVSALPPYLQRNATTSVGAVPRPHSPQLPGSRPGSPTVPQRPGSPFRNRPPSTVVGRPQTPPPQSAPLPVSDIDVSLTIKDIPRASIKLETPFKISFALFVSAPVSTGRRRSLSLVVQHLEPPRTTAASTLFPPNPPPEPYSPRLTSLTSPGFSTPSPMSATFNYALAHQKLLAVSPRRGLDDGHGAGAGPTLPPPFFEGADELKFASVKSGVVFCGASAAFLPPIELARPAPSEDEETTGPEESRVETVQDFELDYMPLSKGFNTVGGLRVLLFEDISVDESSDSEDDKPLFRGEAKILKEWDVVAEIWVPT</sequence>
<accession>A0AAD7A4F6</accession>
<evidence type="ECO:0000259" key="3">
    <source>
        <dbReference type="Pfam" id="PF23647"/>
    </source>
</evidence>
<dbReference type="Pfam" id="PF23647">
    <property type="entry name" value="TRAPPC13_M"/>
    <property type="match status" value="1"/>
</dbReference>
<gene>
    <name evidence="4" type="ORF">DFH08DRAFT_743310</name>
</gene>
<organism evidence="4 5">
    <name type="scientific">Mycena albidolilacea</name>
    <dbReference type="NCBI Taxonomy" id="1033008"/>
    <lineage>
        <taxon>Eukaryota</taxon>
        <taxon>Fungi</taxon>
        <taxon>Dikarya</taxon>
        <taxon>Basidiomycota</taxon>
        <taxon>Agaricomycotina</taxon>
        <taxon>Agaricomycetes</taxon>
        <taxon>Agaricomycetidae</taxon>
        <taxon>Agaricales</taxon>
        <taxon>Marasmiineae</taxon>
        <taxon>Mycenaceae</taxon>
        <taxon>Mycena</taxon>
    </lineage>
</organism>
<dbReference type="Proteomes" id="UP001218218">
    <property type="component" value="Unassembled WGS sequence"/>
</dbReference>
<dbReference type="InterPro" id="IPR055427">
    <property type="entry name" value="TRAPPC13_N"/>
</dbReference>
<dbReference type="Pfam" id="PF06159">
    <property type="entry name" value="TRAPPC13_N"/>
    <property type="match status" value="1"/>
</dbReference>
<dbReference type="AlphaFoldDB" id="A0AAD7A4F6"/>
<protein>
    <recommendedName>
        <fullName evidence="6">DUF974-domain-containing protein</fullName>
    </recommendedName>
</protein>
<comment type="caution">
    <text evidence="4">The sequence shown here is derived from an EMBL/GenBank/DDBJ whole genome shotgun (WGS) entry which is preliminary data.</text>
</comment>
<reference evidence="4" key="1">
    <citation type="submission" date="2023-03" db="EMBL/GenBank/DDBJ databases">
        <title>Massive genome expansion in bonnet fungi (Mycena s.s.) driven by repeated elements and novel gene families across ecological guilds.</title>
        <authorList>
            <consortium name="Lawrence Berkeley National Laboratory"/>
            <person name="Harder C.B."/>
            <person name="Miyauchi S."/>
            <person name="Viragh M."/>
            <person name="Kuo A."/>
            <person name="Thoen E."/>
            <person name="Andreopoulos B."/>
            <person name="Lu D."/>
            <person name="Skrede I."/>
            <person name="Drula E."/>
            <person name="Henrissat B."/>
            <person name="Morin E."/>
            <person name="Kohler A."/>
            <person name="Barry K."/>
            <person name="LaButti K."/>
            <person name="Morin E."/>
            <person name="Salamov A."/>
            <person name="Lipzen A."/>
            <person name="Mereny Z."/>
            <person name="Hegedus B."/>
            <person name="Baldrian P."/>
            <person name="Stursova M."/>
            <person name="Weitz H."/>
            <person name="Taylor A."/>
            <person name="Grigoriev I.V."/>
            <person name="Nagy L.G."/>
            <person name="Martin F."/>
            <person name="Kauserud H."/>
        </authorList>
    </citation>
    <scope>NUCLEOTIDE SEQUENCE</scope>
    <source>
        <strain evidence="4">CBHHK002</strain>
    </source>
</reference>
<evidence type="ECO:0000313" key="5">
    <source>
        <dbReference type="Proteomes" id="UP001218218"/>
    </source>
</evidence>
<dbReference type="PANTHER" id="PTHR13134:SF3">
    <property type="entry name" value="TRAFFICKING PROTEIN PARTICLE COMPLEX SUBUNIT 13"/>
    <property type="match status" value="1"/>
</dbReference>
<keyword evidence="5" id="KW-1185">Reference proteome</keyword>
<dbReference type="EMBL" id="JARIHO010000016">
    <property type="protein sequence ID" value="KAJ7349305.1"/>
    <property type="molecule type" value="Genomic_DNA"/>
</dbReference>
<feature type="domain" description="Trafficking protein particle complex subunit 13 middle" evidence="3">
    <location>
        <begin position="194"/>
        <end position="330"/>
    </location>
</feature>
<evidence type="ECO:0000256" key="1">
    <source>
        <dbReference type="SAM" id="MobiDB-lite"/>
    </source>
</evidence>
<dbReference type="PANTHER" id="PTHR13134">
    <property type="entry name" value="TRAFFICKING PROTEIN PARTICLE COMPLEX SUBUNIT 13"/>
    <property type="match status" value="1"/>
</dbReference>
<proteinExistence type="predicted"/>
<feature type="region of interest" description="Disordered" evidence="1">
    <location>
        <begin position="354"/>
        <end position="408"/>
    </location>
</feature>
<name>A0AAD7A4F6_9AGAR</name>
<evidence type="ECO:0008006" key="6">
    <source>
        <dbReference type="Google" id="ProtNLM"/>
    </source>
</evidence>
<dbReference type="GO" id="GO:1990072">
    <property type="term" value="C:TRAPPIII protein complex"/>
    <property type="evidence" value="ECO:0007669"/>
    <property type="project" value="TreeGrafter"/>
</dbReference>
<dbReference type="InterPro" id="IPR010378">
    <property type="entry name" value="TRAPPC13"/>
</dbReference>